<evidence type="ECO:0000256" key="1">
    <source>
        <dbReference type="SAM" id="MobiDB-lite"/>
    </source>
</evidence>
<reference evidence="3" key="5">
    <citation type="journal article" date="2021" name="G3 (Bethesda)">
        <title>Aegilops tauschii genome assembly Aet v5.0 features greater sequence contiguity and improved annotation.</title>
        <authorList>
            <person name="Wang L."/>
            <person name="Zhu T."/>
            <person name="Rodriguez J.C."/>
            <person name="Deal K.R."/>
            <person name="Dubcovsky J."/>
            <person name="McGuire P.E."/>
            <person name="Lux T."/>
            <person name="Spannagl M."/>
            <person name="Mayer K.F.X."/>
            <person name="Baldrich P."/>
            <person name="Meyers B.C."/>
            <person name="Huo N."/>
            <person name="Gu Y.Q."/>
            <person name="Zhou H."/>
            <person name="Devos K.M."/>
            <person name="Bennetzen J.L."/>
            <person name="Unver T."/>
            <person name="Budak H."/>
            <person name="Gulick P.J."/>
            <person name="Galiba G."/>
            <person name="Kalapos B."/>
            <person name="Nelson D.R."/>
            <person name="Li P."/>
            <person name="You F.M."/>
            <person name="Luo M.C."/>
            <person name="Dvorak J."/>
        </authorList>
    </citation>
    <scope>NUCLEOTIDE SEQUENCE [LARGE SCALE GENOMIC DNA]</scope>
    <source>
        <strain evidence="3">cv. AL8/78</strain>
    </source>
</reference>
<dbReference type="AlphaFoldDB" id="A0A453GUD3"/>
<dbReference type="SUPFAM" id="SSF81383">
    <property type="entry name" value="F-box domain"/>
    <property type="match status" value="2"/>
</dbReference>
<dbReference type="PANTHER" id="PTHR31639:SF232">
    <property type="entry name" value="F-BOX DOMAIN-CONTAINING PROTEIN"/>
    <property type="match status" value="1"/>
</dbReference>
<evidence type="ECO:0000313" key="4">
    <source>
        <dbReference type="Proteomes" id="UP000015105"/>
    </source>
</evidence>
<dbReference type="PANTHER" id="PTHR31639">
    <property type="entry name" value="F-BOX PROTEIN-LIKE"/>
    <property type="match status" value="1"/>
</dbReference>
<dbReference type="SMART" id="SM00256">
    <property type="entry name" value="FBOX"/>
    <property type="match status" value="2"/>
</dbReference>
<dbReference type="InterPro" id="IPR032675">
    <property type="entry name" value="LRR_dom_sf"/>
</dbReference>
<feature type="domain" description="F-box" evidence="2">
    <location>
        <begin position="74"/>
        <end position="114"/>
    </location>
</feature>
<protein>
    <recommendedName>
        <fullName evidence="2">F-box domain-containing protein</fullName>
    </recommendedName>
</protein>
<dbReference type="Gramene" id="AET3Gv21209500.8">
    <property type="protein sequence ID" value="AET3Gv21209500.8"/>
    <property type="gene ID" value="AET3Gv21209500"/>
</dbReference>
<feature type="region of interest" description="Disordered" evidence="1">
    <location>
        <begin position="1"/>
        <end position="35"/>
    </location>
</feature>
<feature type="compositionally biased region" description="Basic residues" evidence="1">
    <location>
        <begin position="1"/>
        <end position="11"/>
    </location>
</feature>
<keyword evidence="4" id="KW-1185">Reference proteome</keyword>
<feature type="domain" description="F-box" evidence="2">
    <location>
        <begin position="493"/>
        <end position="532"/>
    </location>
</feature>
<dbReference type="InterPro" id="IPR036047">
    <property type="entry name" value="F-box-like_dom_sf"/>
</dbReference>
<dbReference type="Proteomes" id="UP000015105">
    <property type="component" value="Chromosome 3D"/>
</dbReference>
<sequence>LGTLRRRRRRSGVAVALRPRSSPLVAPQGRSTRAARPSLVIEETTLRHSEEMSACKKARAEATSVVSSDRLSSLPPELKGDILSRLNVEEAVKTSTLSSTWRDAWTNMPKIFLRDGNFARTKFVTLVDMVLSLHNGTVEMFDISGSKTYHDEFGRWMRMLSRIRPRSVTIRLNSGPGYRIPSCLFSIGDLRVLHLQNCVFSLPRVFQGFKRLTHLDLKNFSSTDIDIQNLVSFCPVLSYLKLASFEGINYLNVQAPKLKRLHVFGDFEDINLDAPNLEAAVLSLAHEAKAQQSVPIAHDKESHVKKSLGDLSGIKTLGISGIFMKYLSKWCILTKFPAVFHRLEHICLVICFWDQRQVLATCSLFQNAPNLKKLDMWSQSLSTWDQDQASIPELTMQVQLDHLVTASVKGFRGVDYEVNFLAKLLSWAPALEEVKIEWTGKTECSMVLAKLLALPRVSPRAKFNLDSEAMSTCKKTRAEATSVVSSDRLSSLLPKINGNVLSRLDVREAVRTSTLSSTWRDAWTDMPKISLRDRNFTRTRFVTLVDMVLALHKGTIEEFDISGKKSYHDELARWMLVLSRRSPRSVTIKLNSGPYKISSCLFSICDLKFLQLENCIISLPRAFQGFKSLTYLSLNIFSSTDRDIQNLISFCPVLTDLILTSFEGINRLNIQAPKLEYLNVYGDFEDINLEAPNLKVAILYLGHQAKLYQSVPIGYDKENHVKKSLGSLSEIKTLGITGSFMKYLSKGCILTKLPVVFTRLENIYLTICFWDQRQVLTAYSLFQNAPNLKKLAVWSYASSTCDQDQARILEHTLQMKMDHLVMACVECFRGLDNEVDFVAKLLSWAPALEEVKIEWKGETDCSIVLAKLLALPRVSPRANVIVTF</sequence>
<reference evidence="3" key="3">
    <citation type="journal article" date="2017" name="Nature">
        <title>Genome sequence of the progenitor of the wheat D genome Aegilops tauschii.</title>
        <authorList>
            <person name="Luo M.C."/>
            <person name="Gu Y.Q."/>
            <person name="Puiu D."/>
            <person name="Wang H."/>
            <person name="Twardziok S.O."/>
            <person name="Deal K.R."/>
            <person name="Huo N."/>
            <person name="Zhu T."/>
            <person name="Wang L."/>
            <person name="Wang Y."/>
            <person name="McGuire P.E."/>
            <person name="Liu S."/>
            <person name="Long H."/>
            <person name="Ramasamy R.K."/>
            <person name="Rodriguez J.C."/>
            <person name="Van S.L."/>
            <person name="Yuan L."/>
            <person name="Wang Z."/>
            <person name="Xia Z."/>
            <person name="Xiao L."/>
            <person name="Anderson O.D."/>
            <person name="Ouyang S."/>
            <person name="Liang Y."/>
            <person name="Zimin A.V."/>
            <person name="Pertea G."/>
            <person name="Qi P."/>
            <person name="Bennetzen J.L."/>
            <person name="Dai X."/>
            <person name="Dawson M.W."/>
            <person name="Muller H.G."/>
            <person name="Kugler K."/>
            <person name="Rivarola-Duarte L."/>
            <person name="Spannagl M."/>
            <person name="Mayer K.F.X."/>
            <person name="Lu F.H."/>
            <person name="Bevan M.W."/>
            <person name="Leroy P."/>
            <person name="Li P."/>
            <person name="You F.M."/>
            <person name="Sun Q."/>
            <person name="Liu Z."/>
            <person name="Lyons E."/>
            <person name="Wicker T."/>
            <person name="Salzberg S.L."/>
            <person name="Devos K.M."/>
            <person name="Dvorak J."/>
        </authorList>
    </citation>
    <scope>NUCLEOTIDE SEQUENCE [LARGE SCALE GENOMIC DNA]</scope>
    <source>
        <strain evidence="3">cv. AL8/78</strain>
    </source>
</reference>
<dbReference type="SUPFAM" id="SSF52047">
    <property type="entry name" value="RNI-like"/>
    <property type="match status" value="1"/>
</dbReference>
<dbReference type="STRING" id="200361.A0A453GUD3"/>
<evidence type="ECO:0000259" key="2">
    <source>
        <dbReference type="SMART" id="SM00256"/>
    </source>
</evidence>
<dbReference type="Gene3D" id="3.80.10.10">
    <property type="entry name" value="Ribonuclease Inhibitor"/>
    <property type="match status" value="2"/>
</dbReference>
<name>A0A453GUD3_AEGTS</name>
<reference evidence="4" key="1">
    <citation type="journal article" date="2014" name="Science">
        <title>Ancient hybridizations among the ancestral genomes of bread wheat.</title>
        <authorList>
            <consortium name="International Wheat Genome Sequencing Consortium,"/>
            <person name="Marcussen T."/>
            <person name="Sandve S.R."/>
            <person name="Heier L."/>
            <person name="Spannagl M."/>
            <person name="Pfeifer M."/>
            <person name="Jakobsen K.S."/>
            <person name="Wulff B.B."/>
            <person name="Steuernagel B."/>
            <person name="Mayer K.F."/>
            <person name="Olsen O.A."/>
        </authorList>
    </citation>
    <scope>NUCLEOTIDE SEQUENCE [LARGE SCALE GENOMIC DNA]</scope>
    <source>
        <strain evidence="4">cv. AL8/78</strain>
    </source>
</reference>
<organism evidence="3 4">
    <name type="scientific">Aegilops tauschii subsp. strangulata</name>
    <name type="common">Goatgrass</name>
    <dbReference type="NCBI Taxonomy" id="200361"/>
    <lineage>
        <taxon>Eukaryota</taxon>
        <taxon>Viridiplantae</taxon>
        <taxon>Streptophyta</taxon>
        <taxon>Embryophyta</taxon>
        <taxon>Tracheophyta</taxon>
        <taxon>Spermatophyta</taxon>
        <taxon>Magnoliopsida</taxon>
        <taxon>Liliopsida</taxon>
        <taxon>Poales</taxon>
        <taxon>Poaceae</taxon>
        <taxon>BOP clade</taxon>
        <taxon>Pooideae</taxon>
        <taxon>Triticodae</taxon>
        <taxon>Triticeae</taxon>
        <taxon>Triticinae</taxon>
        <taxon>Aegilops</taxon>
    </lineage>
</organism>
<dbReference type="EnsemblPlants" id="AET3Gv21209500.8">
    <property type="protein sequence ID" value="AET3Gv21209500.8"/>
    <property type="gene ID" value="AET3Gv21209500"/>
</dbReference>
<dbReference type="InterPro" id="IPR055411">
    <property type="entry name" value="LRR_FXL15/At3g58940/PEG3-like"/>
</dbReference>
<reference evidence="4" key="2">
    <citation type="journal article" date="2017" name="Nat. Plants">
        <title>The Aegilops tauschii genome reveals multiple impacts of transposons.</title>
        <authorList>
            <person name="Zhao G."/>
            <person name="Zou C."/>
            <person name="Li K."/>
            <person name="Wang K."/>
            <person name="Li T."/>
            <person name="Gao L."/>
            <person name="Zhang X."/>
            <person name="Wang H."/>
            <person name="Yang Z."/>
            <person name="Liu X."/>
            <person name="Jiang W."/>
            <person name="Mao L."/>
            <person name="Kong X."/>
            <person name="Jiao Y."/>
            <person name="Jia J."/>
        </authorList>
    </citation>
    <scope>NUCLEOTIDE SEQUENCE [LARGE SCALE GENOMIC DNA]</scope>
    <source>
        <strain evidence="4">cv. AL8/78</strain>
    </source>
</reference>
<dbReference type="InterPro" id="IPR001810">
    <property type="entry name" value="F-box_dom"/>
</dbReference>
<dbReference type="Pfam" id="PF24758">
    <property type="entry name" value="LRR_At5g56370"/>
    <property type="match status" value="2"/>
</dbReference>
<proteinExistence type="predicted"/>
<accession>A0A453GUD3</accession>
<evidence type="ECO:0000313" key="3">
    <source>
        <dbReference type="EnsemblPlants" id="AET3Gv21209500.8"/>
    </source>
</evidence>
<reference evidence="3" key="4">
    <citation type="submission" date="2019-03" db="UniProtKB">
        <authorList>
            <consortium name="EnsemblPlants"/>
        </authorList>
    </citation>
    <scope>IDENTIFICATION</scope>
</reference>
<dbReference type="Pfam" id="PF00646">
    <property type="entry name" value="F-box"/>
    <property type="match status" value="2"/>
</dbReference>